<dbReference type="OrthoDB" id="445677at2759"/>
<feature type="compositionally biased region" description="Basic residues" evidence="1">
    <location>
        <begin position="63"/>
        <end position="74"/>
    </location>
</feature>
<gene>
    <name evidence="2" type="ORF">c0_g1_i1</name>
</gene>
<reference evidence="2" key="1">
    <citation type="submission" date="2015-06" db="EMBL/GenBank/DDBJ databases">
        <authorList>
            <person name="Hoefler B.C."/>
            <person name="Straight P.D."/>
        </authorList>
    </citation>
    <scope>NUCLEOTIDE SEQUENCE</scope>
</reference>
<feature type="compositionally biased region" description="Basic and acidic residues" evidence="1">
    <location>
        <begin position="75"/>
        <end position="98"/>
    </location>
</feature>
<sequence length="177" mass="19647">MDPEVELHDSDESDSDFCPEKEAGIEVSEEASSEISSCSDEEGSNSKNTMKKSTRKNSDSIKKQLKKVKSRKRARAQDEAHSSDTDDECKKTADSERKRNTRQTDATNRLHSRKEKDTLESEEEDKSRSDALWADFLSDVKPKNAESKTKTKTQATVNGASTASVTNGVNSPKKARS</sequence>
<feature type="compositionally biased region" description="Basic and acidic residues" evidence="1">
    <location>
        <begin position="114"/>
        <end position="129"/>
    </location>
</feature>
<evidence type="ECO:0000256" key="1">
    <source>
        <dbReference type="SAM" id="MobiDB-lite"/>
    </source>
</evidence>
<evidence type="ECO:0008006" key="3">
    <source>
        <dbReference type="Google" id="ProtNLM"/>
    </source>
</evidence>
<feature type="compositionally biased region" description="Polar residues" evidence="1">
    <location>
        <begin position="152"/>
        <end position="170"/>
    </location>
</feature>
<feature type="region of interest" description="Disordered" evidence="1">
    <location>
        <begin position="1"/>
        <end position="177"/>
    </location>
</feature>
<name>A0A0K8VVM7_BACLA</name>
<feature type="compositionally biased region" description="Basic and acidic residues" evidence="1">
    <location>
        <begin position="1"/>
        <end position="10"/>
    </location>
</feature>
<dbReference type="AlphaFoldDB" id="A0A0K8VVM7"/>
<evidence type="ECO:0000313" key="2">
    <source>
        <dbReference type="EMBL" id="JAI42932.1"/>
    </source>
</evidence>
<accession>A0A0K8VVM7</accession>
<feature type="compositionally biased region" description="Basic and acidic residues" evidence="1">
    <location>
        <begin position="138"/>
        <end position="149"/>
    </location>
</feature>
<protein>
    <recommendedName>
        <fullName evidence="3">Craniofacial development protein 1</fullName>
    </recommendedName>
</protein>
<dbReference type="EMBL" id="GDHF01009382">
    <property type="protein sequence ID" value="JAI42932.1"/>
    <property type="molecule type" value="Transcribed_RNA"/>
</dbReference>
<proteinExistence type="predicted"/>
<organism evidence="2">
    <name type="scientific">Bactrocera latifrons</name>
    <name type="common">Malaysian fruit fly</name>
    <name type="synonym">Chaetodacus latifrons</name>
    <dbReference type="NCBI Taxonomy" id="174628"/>
    <lineage>
        <taxon>Eukaryota</taxon>
        <taxon>Metazoa</taxon>
        <taxon>Ecdysozoa</taxon>
        <taxon>Arthropoda</taxon>
        <taxon>Hexapoda</taxon>
        <taxon>Insecta</taxon>
        <taxon>Pterygota</taxon>
        <taxon>Neoptera</taxon>
        <taxon>Endopterygota</taxon>
        <taxon>Diptera</taxon>
        <taxon>Brachycera</taxon>
        <taxon>Muscomorpha</taxon>
        <taxon>Tephritoidea</taxon>
        <taxon>Tephritidae</taxon>
        <taxon>Bactrocera</taxon>
        <taxon>Bactrocera</taxon>
    </lineage>
</organism>